<gene>
    <name evidence="1" type="ORF">N784_04230</name>
</gene>
<dbReference type="AlphaFoldDB" id="A0A0A5G0K5"/>
<dbReference type="Proteomes" id="UP000030401">
    <property type="component" value="Unassembled WGS sequence"/>
</dbReference>
<dbReference type="STRING" id="1385512.N784_04230"/>
<dbReference type="eggNOG" id="COG4325">
    <property type="taxonomic scope" value="Bacteria"/>
</dbReference>
<dbReference type="EMBL" id="AVPG01000012">
    <property type="protein sequence ID" value="KGX86636.1"/>
    <property type="molecule type" value="Genomic_DNA"/>
</dbReference>
<keyword evidence="2" id="KW-1185">Reference proteome</keyword>
<comment type="caution">
    <text evidence="1">The sequence shown here is derived from an EMBL/GenBank/DDBJ whole genome shotgun (WGS) entry which is preliminary data.</text>
</comment>
<reference evidence="1 2" key="1">
    <citation type="submission" date="2013-08" db="EMBL/GenBank/DDBJ databases">
        <authorList>
            <person name="Huang J."/>
            <person name="Wang G."/>
        </authorList>
    </citation>
    <scope>NUCLEOTIDE SEQUENCE [LARGE SCALE GENOMIC DNA]</scope>
    <source>
        <strain evidence="1 2">JSM 072002</strain>
    </source>
</reference>
<accession>A0A0A5G0K5</accession>
<proteinExistence type="predicted"/>
<evidence type="ECO:0000313" key="1">
    <source>
        <dbReference type="EMBL" id="KGX86636.1"/>
    </source>
</evidence>
<dbReference type="OrthoDB" id="2955631at2"/>
<evidence type="ECO:0000313" key="2">
    <source>
        <dbReference type="Proteomes" id="UP000030401"/>
    </source>
</evidence>
<dbReference type="RefSeq" id="WP_052127225.1">
    <property type="nucleotide sequence ID" value="NZ_AVPG01000012.1"/>
</dbReference>
<sequence>MNYCTKASTQIRLYGKHDVSVMNGVLEALYKIVLVNDQSIRRTIWNFALYILDGMKEEAYHKGDLDLIRKIACNLAQNCGEESAI</sequence>
<organism evidence="1 2">
    <name type="scientific">Pontibacillus litoralis JSM 072002</name>
    <dbReference type="NCBI Taxonomy" id="1385512"/>
    <lineage>
        <taxon>Bacteria</taxon>
        <taxon>Bacillati</taxon>
        <taxon>Bacillota</taxon>
        <taxon>Bacilli</taxon>
        <taxon>Bacillales</taxon>
        <taxon>Bacillaceae</taxon>
        <taxon>Pontibacillus</taxon>
    </lineage>
</organism>
<protein>
    <submittedName>
        <fullName evidence="1">Uncharacterized protein</fullName>
    </submittedName>
</protein>
<name>A0A0A5G0K5_9BACI</name>